<dbReference type="SUPFAM" id="SSF53335">
    <property type="entry name" value="S-adenosyl-L-methionine-dependent methyltransferases"/>
    <property type="match status" value="1"/>
</dbReference>
<sequence>MSRIIAGRAGGSRLASVKAKNTRPTTDRVKEALFSRLEGYNVLSGADVLDLFAGTGALGLEAASRGARAVTLVDRDRSALEACSRNKRALEASGTDARIDVVNSPAESYVKRSQGPWDLVFVDPPYSMTDAEIAPLLAAMTPGLRDGAVLVVERSARDPEPTWPAGLRRFGHRSYGETALWFAEPED</sequence>
<dbReference type="InterPro" id="IPR029063">
    <property type="entry name" value="SAM-dependent_MTases_sf"/>
</dbReference>
<proteinExistence type="predicted"/>
<comment type="caution">
    <text evidence="3">The sequence shown here is derived from an EMBL/GenBank/DDBJ whole genome shotgun (WGS) entry which is preliminary data.</text>
</comment>
<dbReference type="PIRSF" id="PIRSF004553">
    <property type="entry name" value="CHP00095"/>
    <property type="match status" value="1"/>
</dbReference>
<dbReference type="PANTHER" id="PTHR43542">
    <property type="entry name" value="METHYLTRANSFERASE"/>
    <property type="match status" value="1"/>
</dbReference>
<evidence type="ECO:0000256" key="2">
    <source>
        <dbReference type="ARBA" id="ARBA00022679"/>
    </source>
</evidence>
<dbReference type="Gene3D" id="3.40.50.150">
    <property type="entry name" value="Vaccinia Virus protein VP39"/>
    <property type="match status" value="1"/>
</dbReference>
<dbReference type="EC" id="2.1.1.171" evidence="3"/>
<evidence type="ECO:0000256" key="1">
    <source>
        <dbReference type="ARBA" id="ARBA00022603"/>
    </source>
</evidence>
<dbReference type="GO" id="GO:0052913">
    <property type="term" value="F:16S rRNA (guanine(966)-N(2))-methyltransferase activity"/>
    <property type="evidence" value="ECO:0007669"/>
    <property type="project" value="UniProtKB-EC"/>
</dbReference>
<protein>
    <submittedName>
        <fullName evidence="3">16S rRNA (Guanine(966)-N(2))-methyltransferase RsmD</fullName>
        <ecNumber evidence="3">2.1.1.171</ecNumber>
    </submittedName>
</protein>
<keyword evidence="4" id="KW-1185">Reference proteome</keyword>
<evidence type="ECO:0000313" key="4">
    <source>
        <dbReference type="Proteomes" id="UP000462152"/>
    </source>
</evidence>
<dbReference type="RefSeq" id="WP_129314216.1">
    <property type="nucleotide sequence ID" value="NZ_NOIQ01000001.1"/>
</dbReference>
<organism evidence="3 4">
    <name type="scientific">Rothia koreensis</name>
    <dbReference type="NCBI Taxonomy" id="592378"/>
    <lineage>
        <taxon>Bacteria</taxon>
        <taxon>Bacillati</taxon>
        <taxon>Actinomycetota</taxon>
        <taxon>Actinomycetes</taxon>
        <taxon>Micrococcales</taxon>
        <taxon>Micrococcaceae</taxon>
        <taxon>Rothia</taxon>
    </lineage>
</organism>
<name>A0A7K1LG12_9MICC</name>
<dbReference type="PANTHER" id="PTHR43542:SF1">
    <property type="entry name" value="METHYLTRANSFERASE"/>
    <property type="match status" value="1"/>
</dbReference>
<dbReference type="AlphaFoldDB" id="A0A7K1LG12"/>
<dbReference type="OrthoDB" id="9803017at2"/>
<evidence type="ECO:0000313" key="3">
    <source>
        <dbReference type="EMBL" id="MUN54137.1"/>
    </source>
</evidence>
<dbReference type="EMBL" id="WOGT01000001">
    <property type="protein sequence ID" value="MUN54137.1"/>
    <property type="molecule type" value="Genomic_DNA"/>
</dbReference>
<dbReference type="Pfam" id="PF03602">
    <property type="entry name" value="Cons_hypoth95"/>
    <property type="match status" value="1"/>
</dbReference>
<dbReference type="CDD" id="cd02440">
    <property type="entry name" value="AdoMet_MTases"/>
    <property type="match status" value="1"/>
</dbReference>
<gene>
    <name evidence="3" type="primary">rsmD</name>
    <name evidence="3" type="ORF">GMA10_02695</name>
</gene>
<keyword evidence="1 3" id="KW-0489">Methyltransferase</keyword>
<dbReference type="NCBIfam" id="TIGR00095">
    <property type="entry name" value="16S rRNA (guanine(966)-N(2))-methyltransferase RsmD"/>
    <property type="match status" value="1"/>
</dbReference>
<reference evidence="3 4" key="1">
    <citation type="submission" date="2019-12" db="EMBL/GenBank/DDBJ databases">
        <authorList>
            <person name="Li J."/>
            <person name="Shi Y."/>
            <person name="Xu G."/>
            <person name="Xiao D."/>
            <person name="Ran X."/>
        </authorList>
    </citation>
    <scope>NUCLEOTIDE SEQUENCE [LARGE SCALE GENOMIC DNA]</scope>
    <source>
        <strain evidence="3 4">JCM 15915</strain>
    </source>
</reference>
<keyword evidence="2 3" id="KW-0808">Transferase</keyword>
<accession>A0A7K1LG12</accession>
<dbReference type="Proteomes" id="UP000462152">
    <property type="component" value="Unassembled WGS sequence"/>
</dbReference>
<dbReference type="InterPro" id="IPR004398">
    <property type="entry name" value="RNA_MeTrfase_RsmD"/>
</dbReference>